<accession>A0A511DDB4</accession>
<dbReference type="AlphaFoldDB" id="A0A511DDB4"/>
<comment type="caution">
    <text evidence="3">The sequence shown here is derived from an EMBL/GenBank/DDBJ whole genome shotgun (WGS) entry which is preliminary data.</text>
</comment>
<keyword evidence="2" id="KW-0812">Transmembrane</keyword>
<name>A0A511DDB4_9PSEU</name>
<reference evidence="3 4" key="1">
    <citation type="submission" date="2019-07" db="EMBL/GenBank/DDBJ databases">
        <title>Whole genome shotgun sequence of Pseudonocardia sulfidoxydans NBRC 16205.</title>
        <authorList>
            <person name="Hosoyama A."/>
            <person name="Uohara A."/>
            <person name="Ohji S."/>
            <person name="Ichikawa N."/>
        </authorList>
    </citation>
    <scope>NUCLEOTIDE SEQUENCE [LARGE SCALE GENOMIC DNA]</scope>
    <source>
        <strain evidence="3 4">NBRC 16205</strain>
    </source>
</reference>
<dbReference type="EMBL" id="BJVJ01000012">
    <property type="protein sequence ID" value="GEL22795.1"/>
    <property type="molecule type" value="Genomic_DNA"/>
</dbReference>
<feature type="transmembrane region" description="Helical" evidence="2">
    <location>
        <begin position="20"/>
        <end position="45"/>
    </location>
</feature>
<evidence type="ECO:0000313" key="4">
    <source>
        <dbReference type="Proteomes" id="UP000321685"/>
    </source>
</evidence>
<evidence type="ECO:0000256" key="1">
    <source>
        <dbReference type="SAM" id="MobiDB-lite"/>
    </source>
</evidence>
<evidence type="ECO:0000256" key="2">
    <source>
        <dbReference type="SAM" id="Phobius"/>
    </source>
</evidence>
<keyword evidence="2" id="KW-1133">Transmembrane helix</keyword>
<keyword evidence="4" id="KW-1185">Reference proteome</keyword>
<dbReference type="Proteomes" id="UP000321685">
    <property type="component" value="Unassembled WGS sequence"/>
</dbReference>
<feature type="region of interest" description="Disordered" evidence="1">
    <location>
        <begin position="1"/>
        <end position="20"/>
    </location>
</feature>
<evidence type="ECO:0000313" key="3">
    <source>
        <dbReference type="EMBL" id="GEL22795.1"/>
    </source>
</evidence>
<proteinExistence type="predicted"/>
<keyword evidence="2" id="KW-0472">Membrane</keyword>
<protein>
    <submittedName>
        <fullName evidence="3">Uncharacterized protein</fullName>
    </submittedName>
</protein>
<gene>
    <name evidence="3" type="ORF">PSU4_17490</name>
</gene>
<sequence length="211" mass="21976">MSQEGPAPRPAGRPRGSRPASTATGVAALVASLLVLGSALTVYLLRDDLLHREVVGVAQAAGPAAGGPGPGPGSTVPTTSSGSLTAGDPAEALQRQVGTDRIRAESLVGQWVPQLGSKAPGLVVNGRTFDEASILADFTVSRSRFPQAILVRSDDYTSFRRGGFWVTLAGQPFATAQEANAWCDQQNLLRDDCFAKRLSHTEGPEGNSLAR</sequence>
<feature type="compositionally biased region" description="Low complexity" evidence="1">
    <location>
        <begin position="73"/>
        <end position="83"/>
    </location>
</feature>
<feature type="region of interest" description="Disordered" evidence="1">
    <location>
        <begin position="61"/>
        <end position="88"/>
    </location>
</feature>
<organism evidence="3 4">
    <name type="scientific">Pseudonocardia sulfidoxydans NBRC 16205</name>
    <dbReference type="NCBI Taxonomy" id="1223511"/>
    <lineage>
        <taxon>Bacteria</taxon>
        <taxon>Bacillati</taxon>
        <taxon>Actinomycetota</taxon>
        <taxon>Actinomycetes</taxon>
        <taxon>Pseudonocardiales</taxon>
        <taxon>Pseudonocardiaceae</taxon>
        <taxon>Pseudonocardia</taxon>
    </lineage>
</organism>